<evidence type="ECO:0000313" key="2">
    <source>
        <dbReference type="Proteomes" id="UP000016584"/>
    </source>
</evidence>
<gene>
    <name evidence="1" type="ORF">M472_03935</name>
</gene>
<reference evidence="1 2" key="1">
    <citation type="journal article" date="2013" name="Genome Announc.">
        <title>The Draft Genome Sequence of Sphingomonas paucimobilis Strain HER1398 (Proteobacteria), Host to the Giant PAU Phage, Indicates That It Is a Member of the Genus Sphingobacterium (Bacteroidetes).</title>
        <authorList>
            <person name="White R.A.III."/>
            <person name="Suttle C.A."/>
        </authorList>
    </citation>
    <scope>NUCLEOTIDE SEQUENCE [LARGE SCALE GENOMIC DNA]</scope>
    <source>
        <strain evidence="1 2">HER1398</strain>
    </source>
</reference>
<dbReference type="EMBL" id="ATDL01000020">
    <property type="protein sequence ID" value="ERJ57910.1"/>
    <property type="molecule type" value="Genomic_DNA"/>
</dbReference>
<accession>U2HRI8</accession>
<protein>
    <submittedName>
        <fullName evidence="1">Uncharacterized protein</fullName>
    </submittedName>
</protein>
<comment type="caution">
    <text evidence="1">The sequence shown here is derived from an EMBL/GenBank/DDBJ whole genome shotgun (WGS) entry which is preliminary data.</text>
</comment>
<dbReference type="AlphaFoldDB" id="U2HRI8"/>
<evidence type="ECO:0000313" key="1">
    <source>
        <dbReference type="EMBL" id="ERJ57910.1"/>
    </source>
</evidence>
<organism evidence="1 2">
    <name type="scientific">Sphingobacterium paucimobilis HER1398</name>
    <dbReference type="NCBI Taxonomy" id="1346330"/>
    <lineage>
        <taxon>Bacteria</taxon>
        <taxon>Pseudomonadati</taxon>
        <taxon>Bacteroidota</taxon>
        <taxon>Sphingobacteriia</taxon>
        <taxon>Sphingobacteriales</taxon>
        <taxon>Sphingobacteriaceae</taxon>
        <taxon>Sphingobacterium</taxon>
    </lineage>
</organism>
<keyword evidence="2" id="KW-1185">Reference proteome</keyword>
<dbReference type="PATRIC" id="fig|1346330.5.peg.3545"/>
<dbReference type="STRING" id="1346330.M472_03935"/>
<name>U2HRI8_9SPHI</name>
<proteinExistence type="predicted"/>
<dbReference type="Proteomes" id="UP000016584">
    <property type="component" value="Unassembled WGS sequence"/>
</dbReference>
<sequence length="235" mass="26728">MFFTCYLGVAAQNKNTYVCTWGEATAIDTNLIDWSDTQYLQDDVNELRMAFKQDSTFVYMTIDKTYNAKKAIQLGGVQIHFSTVGKELAVTYPACKRNINNGIDYDFDYLVVDLLPHIKSDTIPIYNDLGIIANGKYSISTKSAVPVVRSLENLQGNDRFIMELRIPKEHLSVKESPSQEIKVDVAVRGNDIDKSGAIFEEFRVRAERNNTSGSLLFQRYKQLNLSSENTFYIQM</sequence>